<proteinExistence type="predicted"/>
<organism evidence="2">
    <name type="scientific">Desulfobacca acetoxidans</name>
    <dbReference type="NCBI Taxonomy" id="60893"/>
    <lineage>
        <taxon>Bacteria</taxon>
        <taxon>Pseudomonadati</taxon>
        <taxon>Thermodesulfobacteriota</taxon>
        <taxon>Desulfobaccia</taxon>
        <taxon>Desulfobaccales</taxon>
        <taxon>Desulfobaccaceae</taxon>
        <taxon>Desulfobacca</taxon>
    </lineage>
</organism>
<feature type="domain" description="CO dehydrogenase/acetyl-CoA synthase delta subunit TIM barrel" evidence="1">
    <location>
        <begin position="77"/>
        <end position="194"/>
    </location>
</feature>
<protein>
    <recommendedName>
        <fullName evidence="1">CO dehydrogenase/acetyl-CoA synthase delta subunit TIM barrel domain-containing protein</fullName>
    </recommendedName>
</protein>
<dbReference type="Pfam" id="PF03599">
    <property type="entry name" value="CdhD"/>
    <property type="match status" value="1"/>
</dbReference>
<dbReference type="Gene3D" id="3.40.50.11600">
    <property type="match status" value="1"/>
</dbReference>
<evidence type="ECO:0000259" key="1">
    <source>
        <dbReference type="Pfam" id="PF03599"/>
    </source>
</evidence>
<gene>
    <name evidence="2" type="ORF">ENW96_09410</name>
</gene>
<dbReference type="AlphaFoldDB" id="A0A7C3Z1V5"/>
<dbReference type="InterPro" id="IPR016041">
    <property type="entry name" value="Ac-CoA_synth_d_su_TIM-brl"/>
</dbReference>
<dbReference type="EMBL" id="DTMF01000229">
    <property type="protein sequence ID" value="HGF34587.1"/>
    <property type="molecule type" value="Genomic_DNA"/>
</dbReference>
<name>A0A7C3Z1V5_9BACT</name>
<accession>A0A7C3Z1V5</accession>
<evidence type="ECO:0000313" key="2">
    <source>
        <dbReference type="EMBL" id="HGF34587.1"/>
    </source>
</evidence>
<comment type="caution">
    <text evidence="2">The sequence shown here is derived from an EMBL/GenBank/DDBJ whole genome shotgun (WGS) entry which is preliminary data.</text>
</comment>
<reference evidence="2" key="1">
    <citation type="journal article" date="2020" name="mSystems">
        <title>Genome- and Community-Level Interaction Insights into Carbon Utilization and Element Cycling Functions of Hydrothermarchaeota in Hydrothermal Sediment.</title>
        <authorList>
            <person name="Zhou Z."/>
            <person name="Liu Y."/>
            <person name="Xu W."/>
            <person name="Pan J."/>
            <person name="Luo Z.H."/>
            <person name="Li M."/>
        </authorList>
    </citation>
    <scope>NUCLEOTIDE SEQUENCE [LARGE SCALE GENOMIC DNA]</scope>
    <source>
        <strain evidence="2">SpSt-897</strain>
    </source>
</reference>
<sequence length="209" mass="22838">MLKADLYIDRIDLARYLTPAEVELSGARDARDLAARLQSGALDLADCPWFGPTKRYALSLALRAGEILPPIQSLELPRPVTPDLFDLNEPGPEAPVIVTGNSEFTLTVITAILATTISPFYLLLVDCRGDTVDMAMVYRSFTPQRLDQSLNAHRLAGRLAHRALIIPGVLAPLKEELAAYTGWEIKVGPICAAELPLFLGEAWQPPPEP</sequence>